<dbReference type="KEGG" id="dpf:ON006_14955"/>
<reference evidence="1" key="1">
    <citation type="submission" date="2022-11" db="EMBL/GenBank/DDBJ databases">
        <title>Dyadobacter pollutisoli sp. nov., isolated from plastic dumped soil.</title>
        <authorList>
            <person name="Kim J.M."/>
            <person name="Kim K.R."/>
            <person name="Lee J.K."/>
            <person name="Hao L."/>
            <person name="Jeon C.O."/>
        </authorList>
    </citation>
    <scope>NUCLEOTIDE SEQUENCE</scope>
    <source>
        <strain evidence="1">U1</strain>
    </source>
</reference>
<protein>
    <submittedName>
        <fullName evidence="1">Uncharacterized protein</fullName>
    </submittedName>
</protein>
<dbReference type="Proteomes" id="UP001164653">
    <property type="component" value="Chromosome"/>
</dbReference>
<evidence type="ECO:0000313" key="1">
    <source>
        <dbReference type="EMBL" id="WAC15232.1"/>
    </source>
</evidence>
<sequence>MYIYLFKGKADSPLSIKPIKNPVKQPGANDALTLAKLHQVMMQQELFKNPNLTLAELAKKCR</sequence>
<dbReference type="RefSeq" id="WP_267609994.1">
    <property type="nucleotide sequence ID" value="NZ_CP112998.1"/>
</dbReference>
<organism evidence="1 2">
    <name type="scientific">Dyadobacter pollutisoli</name>
    <dbReference type="NCBI Taxonomy" id="2910158"/>
    <lineage>
        <taxon>Bacteria</taxon>
        <taxon>Pseudomonadati</taxon>
        <taxon>Bacteroidota</taxon>
        <taxon>Cytophagia</taxon>
        <taxon>Cytophagales</taxon>
        <taxon>Spirosomataceae</taxon>
        <taxon>Dyadobacter</taxon>
    </lineage>
</organism>
<proteinExistence type="predicted"/>
<evidence type="ECO:0000313" key="2">
    <source>
        <dbReference type="Proteomes" id="UP001164653"/>
    </source>
</evidence>
<dbReference type="AlphaFoldDB" id="A0A9E8NHR4"/>
<gene>
    <name evidence="1" type="ORF">ON006_14955</name>
</gene>
<name>A0A9E8NHR4_9BACT</name>
<dbReference type="EMBL" id="CP112998">
    <property type="protein sequence ID" value="WAC15232.1"/>
    <property type="molecule type" value="Genomic_DNA"/>
</dbReference>
<keyword evidence="2" id="KW-1185">Reference proteome</keyword>
<accession>A0A9E8NHR4</accession>